<sequence length="97" mass="11253">MILTTLFAYATPLFPSAQVWCGDRYLEAVHTLLREHNSAFDTSQHESIQLQILRATEMKSELDSKWGITKRQHAYEYSKTCRDVYRFTQMISSGSCI</sequence>
<proteinExistence type="predicted"/>
<reference evidence="1" key="2">
    <citation type="journal article" date="2020" name="Nat. Commun.">
        <title>Large-scale genome sequencing of mycorrhizal fungi provides insights into the early evolution of symbiotic traits.</title>
        <authorList>
            <person name="Miyauchi S."/>
            <person name="Kiss E."/>
            <person name="Kuo A."/>
            <person name="Drula E."/>
            <person name="Kohler A."/>
            <person name="Sanchez-Garcia M."/>
            <person name="Morin E."/>
            <person name="Andreopoulos B."/>
            <person name="Barry K.W."/>
            <person name="Bonito G."/>
            <person name="Buee M."/>
            <person name="Carver A."/>
            <person name="Chen C."/>
            <person name="Cichocki N."/>
            <person name="Clum A."/>
            <person name="Culley D."/>
            <person name="Crous P.W."/>
            <person name="Fauchery L."/>
            <person name="Girlanda M."/>
            <person name="Hayes R.D."/>
            <person name="Keri Z."/>
            <person name="LaButti K."/>
            <person name="Lipzen A."/>
            <person name="Lombard V."/>
            <person name="Magnuson J."/>
            <person name="Maillard F."/>
            <person name="Murat C."/>
            <person name="Nolan M."/>
            <person name="Ohm R.A."/>
            <person name="Pangilinan J."/>
            <person name="Pereira M.F."/>
            <person name="Perotto S."/>
            <person name="Peter M."/>
            <person name="Pfister S."/>
            <person name="Riley R."/>
            <person name="Sitrit Y."/>
            <person name="Stielow J.B."/>
            <person name="Szollosi G."/>
            <person name="Zifcakova L."/>
            <person name="Stursova M."/>
            <person name="Spatafora J.W."/>
            <person name="Tedersoo L."/>
            <person name="Vaario L.M."/>
            <person name="Yamada A."/>
            <person name="Yan M."/>
            <person name="Wang P."/>
            <person name="Xu J."/>
            <person name="Bruns T."/>
            <person name="Baldrian P."/>
            <person name="Vilgalys R."/>
            <person name="Dunand C."/>
            <person name="Henrissat B."/>
            <person name="Grigoriev I.V."/>
            <person name="Hibbett D."/>
            <person name="Nagy L.G."/>
            <person name="Martin F.M."/>
        </authorList>
    </citation>
    <scope>NUCLEOTIDE SEQUENCE</scope>
    <source>
        <strain evidence="1">Prilba</strain>
    </source>
</reference>
<dbReference type="OrthoDB" id="3180324at2759"/>
<dbReference type="EMBL" id="WHVB01000008">
    <property type="protein sequence ID" value="KAF8480430.1"/>
    <property type="molecule type" value="Genomic_DNA"/>
</dbReference>
<dbReference type="Proteomes" id="UP000759537">
    <property type="component" value="Unassembled WGS sequence"/>
</dbReference>
<keyword evidence="2" id="KW-1185">Reference proteome</keyword>
<gene>
    <name evidence="1" type="ORF">DFH94DRAFT_742814</name>
</gene>
<dbReference type="AlphaFoldDB" id="A0A9P5MWM4"/>
<accession>A0A9P5MWM4</accession>
<reference evidence="1" key="1">
    <citation type="submission" date="2019-10" db="EMBL/GenBank/DDBJ databases">
        <authorList>
            <consortium name="DOE Joint Genome Institute"/>
            <person name="Kuo A."/>
            <person name="Miyauchi S."/>
            <person name="Kiss E."/>
            <person name="Drula E."/>
            <person name="Kohler A."/>
            <person name="Sanchez-Garcia M."/>
            <person name="Andreopoulos B."/>
            <person name="Barry K.W."/>
            <person name="Bonito G."/>
            <person name="Buee M."/>
            <person name="Carver A."/>
            <person name="Chen C."/>
            <person name="Cichocki N."/>
            <person name="Clum A."/>
            <person name="Culley D."/>
            <person name="Crous P.W."/>
            <person name="Fauchery L."/>
            <person name="Girlanda M."/>
            <person name="Hayes R."/>
            <person name="Keri Z."/>
            <person name="LaButti K."/>
            <person name="Lipzen A."/>
            <person name="Lombard V."/>
            <person name="Magnuson J."/>
            <person name="Maillard F."/>
            <person name="Morin E."/>
            <person name="Murat C."/>
            <person name="Nolan M."/>
            <person name="Ohm R."/>
            <person name="Pangilinan J."/>
            <person name="Pereira M."/>
            <person name="Perotto S."/>
            <person name="Peter M."/>
            <person name="Riley R."/>
            <person name="Sitrit Y."/>
            <person name="Stielow B."/>
            <person name="Szollosi G."/>
            <person name="Zifcakova L."/>
            <person name="Stursova M."/>
            <person name="Spatafora J.W."/>
            <person name="Tedersoo L."/>
            <person name="Vaario L.-M."/>
            <person name="Yamada A."/>
            <person name="Yan M."/>
            <person name="Wang P."/>
            <person name="Xu J."/>
            <person name="Bruns T."/>
            <person name="Baldrian P."/>
            <person name="Vilgalys R."/>
            <person name="Henrissat B."/>
            <person name="Grigoriev I.V."/>
            <person name="Hibbett D."/>
            <person name="Nagy L.G."/>
            <person name="Martin F.M."/>
        </authorList>
    </citation>
    <scope>NUCLEOTIDE SEQUENCE</scope>
    <source>
        <strain evidence="1">Prilba</strain>
    </source>
</reference>
<name>A0A9P5MWM4_9AGAM</name>
<organism evidence="1 2">
    <name type="scientific">Russula ochroleuca</name>
    <dbReference type="NCBI Taxonomy" id="152965"/>
    <lineage>
        <taxon>Eukaryota</taxon>
        <taxon>Fungi</taxon>
        <taxon>Dikarya</taxon>
        <taxon>Basidiomycota</taxon>
        <taxon>Agaricomycotina</taxon>
        <taxon>Agaricomycetes</taxon>
        <taxon>Russulales</taxon>
        <taxon>Russulaceae</taxon>
        <taxon>Russula</taxon>
    </lineage>
</organism>
<protein>
    <submittedName>
        <fullName evidence="1">Uncharacterized protein</fullName>
    </submittedName>
</protein>
<evidence type="ECO:0000313" key="2">
    <source>
        <dbReference type="Proteomes" id="UP000759537"/>
    </source>
</evidence>
<comment type="caution">
    <text evidence="1">The sequence shown here is derived from an EMBL/GenBank/DDBJ whole genome shotgun (WGS) entry which is preliminary data.</text>
</comment>
<evidence type="ECO:0000313" key="1">
    <source>
        <dbReference type="EMBL" id="KAF8480430.1"/>
    </source>
</evidence>